<dbReference type="SMART" id="SM00287">
    <property type="entry name" value="SH3b"/>
    <property type="match status" value="1"/>
</dbReference>
<organism evidence="3 4">
    <name type="scientific">Seohaeicola nanhaiensis</name>
    <dbReference type="NCBI Taxonomy" id="1387282"/>
    <lineage>
        <taxon>Bacteria</taxon>
        <taxon>Pseudomonadati</taxon>
        <taxon>Pseudomonadota</taxon>
        <taxon>Alphaproteobacteria</taxon>
        <taxon>Rhodobacterales</taxon>
        <taxon>Roseobacteraceae</taxon>
        <taxon>Seohaeicola</taxon>
    </lineage>
</organism>
<evidence type="ECO:0000259" key="2">
    <source>
        <dbReference type="PROSITE" id="PS51781"/>
    </source>
</evidence>
<dbReference type="Pfam" id="PF06823">
    <property type="entry name" value="DUF1236"/>
    <property type="match status" value="1"/>
</dbReference>
<gene>
    <name evidence="3" type="ORF">ACFO5X_17675</name>
</gene>
<dbReference type="Gene3D" id="2.30.30.40">
    <property type="entry name" value="SH3 Domains"/>
    <property type="match status" value="1"/>
</dbReference>
<accession>A0ABV9KJW2</accession>
<name>A0ABV9KJW2_9RHOB</name>
<dbReference type="RefSeq" id="WP_380719361.1">
    <property type="nucleotide sequence ID" value="NZ_JBHSGI010000024.1"/>
</dbReference>
<dbReference type="PROSITE" id="PS51781">
    <property type="entry name" value="SH3B"/>
    <property type="match status" value="1"/>
</dbReference>
<keyword evidence="4" id="KW-1185">Reference proteome</keyword>
<feature type="domain" description="SH3b" evidence="2">
    <location>
        <begin position="20"/>
        <end position="85"/>
    </location>
</feature>
<dbReference type="InterPro" id="IPR003646">
    <property type="entry name" value="SH3-like_bac-type"/>
</dbReference>
<dbReference type="EMBL" id="JBHSGI010000024">
    <property type="protein sequence ID" value="MFC4670399.1"/>
    <property type="molecule type" value="Genomic_DNA"/>
</dbReference>
<evidence type="ECO:0000313" key="3">
    <source>
        <dbReference type="EMBL" id="MFC4670399.1"/>
    </source>
</evidence>
<evidence type="ECO:0000313" key="4">
    <source>
        <dbReference type="Proteomes" id="UP001595973"/>
    </source>
</evidence>
<dbReference type="InterPro" id="IPR009642">
    <property type="entry name" value="DUF1236"/>
</dbReference>
<dbReference type="Pfam" id="PF08239">
    <property type="entry name" value="SH3_3"/>
    <property type="match status" value="1"/>
</dbReference>
<proteinExistence type="predicted"/>
<feature type="chain" id="PRO_5045495891" evidence="1">
    <location>
        <begin position="23"/>
        <end position="202"/>
    </location>
</feature>
<feature type="signal peptide" evidence="1">
    <location>
        <begin position="1"/>
        <end position="22"/>
    </location>
</feature>
<keyword evidence="1" id="KW-0732">Signal</keyword>
<reference evidence="4" key="1">
    <citation type="journal article" date="2019" name="Int. J. Syst. Evol. Microbiol.">
        <title>The Global Catalogue of Microorganisms (GCM) 10K type strain sequencing project: providing services to taxonomists for standard genome sequencing and annotation.</title>
        <authorList>
            <consortium name="The Broad Institute Genomics Platform"/>
            <consortium name="The Broad Institute Genome Sequencing Center for Infectious Disease"/>
            <person name="Wu L."/>
            <person name="Ma J."/>
        </authorList>
    </citation>
    <scope>NUCLEOTIDE SEQUENCE [LARGE SCALE GENOMIC DNA]</scope>
    <source>
        <strain evidence="4">CGMCC 4.7283</strain>
    </source>
</reference>
<comment type="caution">
    <text evidence="3">The sequence shown here is derived from an EMBL/GenBank/DDBJ whole genome shotgun (WGS) entry which is preliminary data.</text>
</comment>
<sequence>MSFTKPLAAAAVLMAMAVPASALTANATTDLNLRAGPGNMYPIQGVIASSAEVDVQGCIAGSEWCKVTYNGTEGWAYSAYLTSTYESNPVVVYDNMQRLNLQEIDPVNIDRNPAKTFTPSGALILGQPTSVPIVIDDNVAVQYVRANPVEPIYLEGEVVVGAGIPENVTIYPVPDTTYQYVNVNDQLVLVEPGQRRIVQVLR</sequence>
<evidence type="ECO:0000256" key="1">
    <source>
        <dbReference type="SAM" id="SignalP"/>
    </source>
</evidence>
<protein>
    <submittedName>
        <fullName evidence="3">DUF1236 domain-containing protein</fullName>
    </submittedName>
</protein>
<dbReference type="Proteomes" id="UP001595973">
    <property type="component" value="Unassembled WGS sequence"/>
</dbReference>